<dbReference type="InterPro" id="IPR019692">
    <property type="entry name" value="CFP-6_PH"/>
</dbReference>
<dbReference type="Pfam" id="PF10756">
    <property type="entry name" value="bPH_6"/>
    <property type="match status" value="1"/>
</dbReference>
<accession>A0ABP7D2F1</accession>
<comment type="caution">
    <text evidence="4">The sequence shown here is derived from an EMBL/GenBank/DDBJ whole genome shotgun (WGS) entry which is preliminary data.</text>
</comment>
<protein>
    <submittedName>
        <fullName evidence="4">PH domain-containing protein</fullName>
    </submittedName>
</protein>
<reference evidence="5" key="1">
    <citation type="journal article" date="2019" name="Int. J. Syst. Evol. Microbiol.">
        <title>The Global Catalogue of Microorganisms (GCM) 10K type strain sequencing project: providing services to taxonomists for standard genome sequencing and annotation.</title>
        <authorList>
            <consortium name="The Broad Institute Genomics Platform"/>
            <consortium name="The Broad Institute Genome Sequencing Center for Infectious Disease"/>
            <person name="Wu L."/>
            <person name="Ma J."/>
        </authorList>
    </citation>
    <scope>NUCLEOTIDE SEQUENCE [LARGE SCALE GENOMIC DNA]</scope>
    <source>
        <strain evidence="5">JCM 16904</strain>
    </source>
</reference>
<evidence type="ECO:0000259" key="3">
    <source>
        <dbReference type="Pfam" id="PF10756"/>
    </source>
</evidence>
<name>A0ABP7D2F1_9ACTN</name>
<dbReference type="Proteomes" id="UP001500902">
    <property type="component" value="Unassembled WGS sequence"/>
</dbReference>
<keyword evidence="5" id="KW-1185">Reference proteome</keyword>
<keyword evidence="2" id="KW-0812">Transmembrane</keyword>
<keyword evidence="2" id="KW-1133">Transmembrane helix</keyword>
<evidence type="ECO:0000256" key="1">
    <source>
        <dbReference type="SAM" id="MobiDB-lite"/>
    </source>
</evidence>
<dbReference type="EMBL" id="BAAAZP010000160">
    <property type="protein sequence ID" value="GAA3699812.1"/>
    <property type="molecule type" value="Genomic_DNA"/>
</dbReference>
<keyword evidence="2" id="KW-0472">Membrane</keyword>
<feature type="compositionally biased region" description="Basic and acidic residues" evidence="1">
    <location>
        <begin position="142"/>
        <end position="151"/>
    </location>
</feature>
<feature type="transmembrane region" description="Helical" evidence="2">
    <location>
        <begin position="51"/>
        <end position="68"/>
    </location>
</feature>
<feature type="region of interest" description="Disordered" evidence="1">
    <location>
        <begin position="142"/>
        <end position="161"/>
    </location>
</feature>
<dbReference type="RefSeq" id="WP_344889829.1">
    <property type="nucleotide sequence ID" value="NZ_BAAAZP010000160.1"/>
</dbReference>
<feature type="transmembrane region" description="Helical" evidence="2">
    <location>
        <begin position="21"/>
        <end position="45"/>
    </location>
</feature>
<evidence type="ECO:0000313" key="4">
    <source>
        <dbReference type="EMBL" id="GAA3699812.1"/>
    </source>
</evidence>
<gene>
    <name evidence="4" type="ORF">GCM10022224_077230</name>
</gene>
<evidence type="ECO:0000256" key="2">
    <source>
        <dbReference type="SAM" id="Phobius"/>
    </source>
</evidence>
<organism evidence="4 5">
    <name type="scientific">Nonomuraea antimicrobica</name>
    <dbReference type="NCBI Taxonomy" id="561173"/>
    <lineage>
        <taxon>Bacteria</taxon>
        <taxon>Bacillati</taxon>
        <taxon>Actinomycetota</taxon>
        <taxon>Actinomycetes</taxon>
        <taxon>Streptosporangiales</taxon>
        <taxon>Streptosporangiaceae</taxon>
        <taxon>Nonomuraea</taxon>
    </lineage>
</organism>
<proteinExistence type="predicted"/>
<evidence type="ECO:0000313" key="5">
    <source>
        <dbReference type="Proteomes" id="UP001500902"/>
    </source>
</evidence>
<feature type="domain" description="Low molecular weight protein antigen 6 PH" evidence="3">
    <location>
        <begin position="69"/>
        <end position="136"/>
    </location>
</feature>
<sequence>MSEPVSPPPLPVTWRPRRGRFVAYGFATLIVVGSVMMAIFIAQPFKLPDRVALVAFGCAVAFVLHLLGRVRVEADERGVTIVNALRTHRYEWAEILEVTLVVGDPWPRIDFSDGRTIGAMGIQGSEKSRAHRATAELRALISERGEAREGDAPGAGQDRQG</sequence>